<evidence type="ECO:0000313" key="2">
    <source>
        <dbReference type="Proteomes" id="UP000254070"/>
    </source>
</evidence>
<dbReference type="EMBL" id="UGIF01000002">
    <property type="protein sequence ID" value="STP30504.1"/>
    <property type="molecule type" value="Genomic_DNA"/>
</dbReference>
<proteinExistence type="predicted"/>
<protein>
    <submittedName>
        <fullName evidence="1">Uncharacterized protein</fullName>
    </submittedName>
</protein>
<dbReference type="Proteomes" id="UP000254070">
    <property type="component" value="Unassembled WGS sequence"/>
</dbReference>
<dbReference type="AlphaFoldDB" id="A0A377KQ70"/>
<gene>
    <name evidence="1" type="ORF">NCTC8129_02752</name>
</gene>
<organism evidence="1 2">
    <name type="scientific">Enterococcus durans</name>
    <dbReference type="NCBI Taxonomy" id="53345"/>
    <lineage>
        <taxon>Bacteria</taxon>
        <taxon>Bacillati</taxon>
        <taxon>Bacillota</taxon>
        <taxon>Bacilli</taxon>
        <taxon>Lactobacillales</taxon>
        <taxon>Enterococcaceae</taxon>
        <taxon>Enterococcus</taxon>
    </lineage>
</organism>
<evidence type="ECO:0000313" key="1">
    <source>
        <dbReference type="EMBL" id="STP30504.1"/>
    </source>
</evidence>
<accession>A0A377KQ70</accession>
<sequence>MYTDIVLEQKAENFMRHLGLTPNGNYFTCYHFAHPILDLLFLGPLVEGIVTKVALIIATEEELIIKKMGSLLSFAFDDIKGKTYDKNIIRIPKSEIVNFEMKDWIILGYDLGYLLTVEADRKYYFRVAKVTGYDFSTINFFNLKANNFFDLVTENNTK</sequence>
<name>A0A377KQ70_9ENTE</name>
<dbReference type="RefSeq" id="WP_115235838.1">
    <property type="nucleotide sequence ID" value="NZ_CABGIZ010000004.1"/>
</dbReference>
<reference evidence="1 2" key="1">
    <citation type="submission" date="2018-06" db="EMBL/GenBank/DDBJ databases">
        <authorList>
            <consortium name="Pathogen Informatics"/>
            <person name="Doyle S."/>
        </authorList>
    </citation>
    <scope>NUCLEOTIDE SEQUENCE [LARGE SCALE GENOMIC DNA]</scope>
    <source>
        <strain evidence="1 2">NCTC8129</strain>
    </source>
</reference>